<evidence type="ECO:0000256" key="1">
    <source>
        <dbReference type="ARBA" id="ARBA00010641"/>
    </source>
</evidence>
<keyword evidence="9" id="KW-1185">Reference proteome</keyword>
<dbReference type="NCBIfam" id="TIGR02983">
    <property type="entry name" value="SigE-fam_strep"/>
    <property type="match status" value="1"/>
</dbReference>
<dbReference type="InterPro" id="IPR036388">
    <property type="entry name" value="WH-like_DNA-bd_sf"/>
</dbReference>
<dbReference type="GO" id="GO:0006352">
    <property type="term" value="P:DNA-templated transcription initiation"/>
    <property type="evidence" value="ECO:0007669"/>
    <property type="project" value="InterPro"/>
</dbReference>
<dbReference type="Proteomes" id="UP000183015">
    <property type="component" value="Unassembled WGS sequence"/>
</dbReference>
<dbReference type="InterPro" id="IPR007627">
    <property type="entry name" value="RNA_pol_sigma70_r2"/>
</dbReference>
<dbReference type="Pfam" id="PF08281">
    <property type="entry name" value="Sigma70_r4_2"/>
    <property type="match status" value="1"/>
</dbReference>
<dbReference type="InterPro" id="IPR013324">
    <property type="entry name" value="RNA_pol_sigma_r3/r4-like"/>
</dbReference>
<keyword evidence="5" id="KW-0804">Transcription</keyword>
<keyword evidence="4" id="KW-0238">DNA-binding</keyword>
<dbReference type="CDD" id="cd06171">
    <property type="entry name" value="Sigma70_r4"/>
    <property type="match status" value="1"/>
</dbReference>
<dbReference type="SUPFAM" id="SSF88946">
    <property type="entry name" value="Sigma2 domain of RNA polymerase sigma factors"/>
    <property type="match status" value="1"/>
</dbReference>
<dbReference type="GO" id="GO:0016987">
    <property type="term" value="F:sigma factor activity"/>
    <property type="evidence" value="ECO:0007669"/>
    <property type="project" value="UniProtKB-KW"/>
</dbReference>
<evidence type="ECO:0000256" key="3">
    <source>
        <dbReference type="ARBA" id="ARBA00023082"/>
    </source>
</evidence>
<dbReference type="Gene3D" id="1.10.10.10">
    <property type="entry name" value="Winged helix-like DNA-binding domain superfamily/Winged helix DNA-binding domain"/>
    <property type="match status" value="1"/>
</dbReference>
<dbReference type="AlphaFoldDB" id="A0A1H7LWU3"/>
<dbReference type="InterPro" id="IPR014325">
    <property type="entry name" value="RNA_pol_sigma-E_actinobac"/>
</dbReference>
<protein>
    <submittedName>
        <fullName evidence="8">RNA polymerase sigma-70 factor, sigma-E family</fullName>
    </submittedName>
</protein>
<dbReference type="SUPFAM" id="SSF88659">
    <property type="entry name" value="Sigma3 and sigma4 domains of RNA polymerase sigma factors"/>
    <property type="match status" value="1"/>
</dbReference>
<proteinExistence type="inferred from homology"/>
<dbReference type="eggNOG" id="COG1595">
    <property type="taxonomic scope" value="Bacteria"/>
</dbReference>
<feature type="domain" description="RNA polymerase sigma factor 70 region 4 type 2" evidence="7">
    <location>
        <begin position="102"/>
        <end position="153"/>
    </location>
</feature>
<reference evidence="9" key="1">
    <citation type="submission" date="2016-10" db="EMBL/GenBank/DDBJ databases">
        <authorList>
            <person name="Varghese N."/>
        </authorList>
    </citation>
    <scope>NUCLEOTIDE SEQUENCE [LARGE SCALE GENOMIC DNA]</scope>
    <source>
        <strain evidence="9">DSM 45096 / BCRC 16803 / CGMCC 4.1857 / CIP 109030 / JCM 12277 / KCTC 19219 / NBRC 100920 / 33214</strain>
    </source>
</reference>
<dbReference type="InterPro" id="IPR039425">
    <property type="entry name" value="RNA_pol_sigma-70-like"/>
</dbReference>
<dbReference type="Pfam" id="PF04542">
    <property type="entry name" value="Sigma70_r2"/>
    <property type="match status" value="1"/>
</dbReference>
<accession>A0A1H7LWU3</accession>
<evidence type="ECO:0000259" key="6">
    <source>
        <dbReference type="Pfam" id="PF04542"/>
    </source>
</evidence>
<sequence length="171" mass="19273">MDGPTGFSDYVAQQRGALVRLAYLLAADRDAAEDLVQTALVRVWPRWERVSQGTNPHAYVRKVLLSVFLNARRRWSVREVLHPGLELEDTRNAYGHVDEADLMMRYLRQLPRRQRAVIVLRYYADLSEADIAEVLGCSPGTVKSQSAKALVKLRALLSVGTQLSRQVEGGR</sequence>
<dbReference type="STRING" id="235985.SAMN05414137_10571"/>
<dbReference type="GO" id="GO:0003677">
    <property type="term" value="F:DNA binding"/>
    <property type="evidence" value="ECO:0007669"/>
    <property type="project" value="UniProtKB-KW"/>
</dbReference>
<dbReference type="RefSeq" id="WP_042455642.1">
    <property type="nucleotide sequence ID" value="NZ_BBPN01000038.1"/>
</dbReference>
<dbReference type="InterPro" id="IPR013325">
    <property type="entry name" value="RNA_pol_sigma_r2"/>
</dbReference>
<evidence type="ECO:0000256" key="2">
    <source>
        <dbReference type="ARBA" id="ARBA00023015"/>
    </source>
</evidence>
<evidence type="ECO:0000256" key="5">
    <source>
        <dbReference type="ARBA" id="ARBA00023163"/>
    </source>
</evidence>
<gene>
    <name evidence="8" type="ORF">SAMN05414137_10571</name>
</gene>
<evidence type="ECO:0000259" key="7">
    <source>
        <dbReference type="Pfam" id="PF08281"/>
    </source>
</evidence>
<evidence type="ECO:0000313" key="9">
    <source>
        <dbReference type="Proteomes" id="UP000183015"/>
    </source>
</evidence>
<name>A0A1H7LWU3_STRJI</name>
<organism evidence="8 9">
    <name type="scientific">Streptacidiphilus jiangxiensis</name>
    <dbReference type="NCBI Taxonomy" id="235985"/>
    <lineage>
        <taxon>Bacteria</taxon>
        <taxon>Bacillati</taxon>
        <taxon>Actinomycetota</taxon>
        <taxon>Actinomycetes</taxon>
        <taxon>Kitasatosporales</taxon>
        <taxon>Streptomycetaceae</taxon>
        <taxon>Streptacidiphilus</taxon>
    </lineage>
</organism>
<dbReference type="NCBIfam" id="TIGR02937">
    <property type="entry name" value="sigma70-ECF"/>
    <property type="match status" value="1"/>
</dbReference>
<dbReference type="PANTHER" id="PTHR43133:SF50">
    <property type="entry name" value="ECF RNA POLYMERASE SIGMA FACTOR SIGM"/>
    <property type="match status" value="1"/>
</dbReference>
<dbReference type="PANTHER" id="PTHR43133">
    <property type="entry name" value="RNA POLYMERASE ECF-TYPE SIGMA FACTO"/>
    <property type="match status" value="1"/>
</dbReference>
<dbReference type="Gene3D" id="1.10.1740.10">
    <property type="match status" value="1"/>
</dbReference>
<evidence type="ECO:0000256" key="4">
    <source>
        <dbReference type="ARBA" id="ARBA00023125"/>
    </source>
</evidence>
<dbReference type="EMBL" id="FOAZ01000005">
    <property type="protein sequence ID" value="SEL03329.1"/>
    <property type="molecule type" value="Genomic_DNA"/>
</dbReference>
<comment type="similarity">
    <text evidence="1">Belongs to the sigma-70 factor family. ECF subfamily.</text>
</comment>
<keyword evidence="3" id="KW-0731">Sigma factor</keyword>
<dbReference type="InterPro" id="IPR014284">
    <property type="entry name" value="RNA_pol_sigma-70_dom"/>
</dbReference>
<dbReference type="InterPro" id="IPR013249">
    <property type="entry name" value="RNA_pol_sigma70_r4_t2"/>
</dbReference>
<feature type="domain" description="RNA polymerase sigma-70 region 2" evidence="6">
    <location>
        <begin position="15"/>
        <end position="74"/>
    </location>
</feature>
<keyword evidence="2" id="KW-0805">Transcription regulation</keyword>
<evidence type="ECO:0000313" key="8">
    <source>
        <dbReference type="EMBL" id="SEL03329.1"/>
    </source>
</evidence>